<keyword evidence="3" id="KW-1185">Reference proteome</keyword>
<protein>
    <recommendedName>
        <fullName evidence="4">Transmembrane protein</fullName>
    </recommendedName>
</protein>
<evidence type="ECO:0000256" key="1">
    <source>
        <dbReference type="SAM" id="Phobius"/>
    </source>
</evidence>
<reference evidence="2" key="1">
    <citation type="submission" date="2023-08" db="EMBL/GenBank/DDBJ databases">
        <title>Chromosome-level Genome Assembly of mud carp (Cirrhinus molitorella).</title>
        <authorList>
            <person name="Liu H."/>
        </authorList>
    </citation>
    <scope>NUCLEOTIDE SEQUENCE</scope>
    <source>
        <strain evidence="2">Prfri</strain>
        <tissue evidence="2">Muscle</tissue>
    </source>
</reference>
<name>A0AA88PDB5_9TELE</name>
<dbReference type="AlphaFoldDB" id="A0AA88PDB5"/>
<organism evidence="2 3">
    <name type="scientific">Cirrhinus molitorella</name>
    <name type="common">mud carp</name>
    <dbReference type="NCBI Taxonomy" id="172907"/>
    <lineage>
        <taxon>Eukaryota</taxon>
        <taxon>Metazoa</taxon>
        <taxon>Chordata</taxon>
        <taxon>Craniata</taxon>
        <taxon>Vertebrata</taxon>
        <taxon>Euteleostomi</taxon>
        <taxon>Actinopterygii</taxon>
        <taxon>Neopterygii</taxon>
        <taxon>Teleostei</taxon>
        <taxon>Ostariophysi</taxon>
        <taxon>Cypriniformes</taxon>
        <taxon>Cyprinidae</taxon>
        <taxon>Labeoninae</taxon>
        <taxon>Labeonini</taxon>
        <taxon>Cirrhinus</taxon>
    </lineage>
</organism>
<keyword evidence="1" id="KW-0812">Transmembrane</keyword>
<keyword evidence="1" id="KW-1133">Transmembrane helix</keyword>
<evidence type="ECO:0000313" key="3">
    <source>
        <dbReference type="Proteomes" id="UP001187343"/>
    </source>
</evidence>
<dbReference type="Proteomes" id="UP001187343">
    <property type="component" value="Unassembled WGS sequence"/>
</dbReference>
<evidence type="ECO:0000313" key="2">
    <source>
        <dbReference type="EMBL" id="KAK2881750.1"/>
    </source>
</evidence>
<gene>
    <name evidence="2" type="ORF">Q8A67_019018</name>
</gene>
<dbReference type="EMBL" id="JAUYZG010000018">
    <property type="protein sequence ID" value="KAK2881750.1"/>
    <property type="molecule type" value="Genomic_DNA"/>
</dbReference>
<comment type="caution">
    <text evidence="2">The sequence shown here is derived from an EMBL/GenBank/DDBJ whole genome shotgun (WGS) entry which is preliminary data.</text>
</comment>
<evidence type="ECO:0008006" key="4">
    <source>
        <dbReference type="Google" id="ProtNLM"/>
    </source>
</evidence>
<proteinExistence type="predicted"/>
<keyword evidence="1" id="KW-0472">Membrane</keyword>
<accession>A0AA88PDB5</accession>
<feature type="transmembrane region" description="Helical" evidence="1">
    <location>
        <begin position="33"/>
        <end position="56"/>
    </location>
</feature>
<sequence length="133" mass="15279">MVLSVSSEAFPLSRLHPLPVSIRRMNPRSRRRLPPVLFCVRVVLFTRPVFLCYAAFSFLPRNPWRKLSFPLCPCGDEKLYWRESFQRCELTVCPSLSVSVSVSLPVRPPTVNLGTGRLQGNYLRSDTDERRLA</sequence>